<dbReference type="Gene3D" id="2.40.70.10">
    <property type="entry name" value="Acid Proteases"/>
    <property type="match status" value="1"/>
</dbReference>
<protein>
    <recommendedName>
        <fullName evidence="3">Cellular nucleic acid-binding protein</fullName>
    </recommendedName>
</protein>
<organism evidence="1 2">
    <name type="scientific">Trifolium medium</name>
    <dbReference type="NCBI Taxonomy" id="97028"/>
    <lineage>
        <taxon>Eukaryota</taxon>
        <taxon>Viridiplantae</taxon>
        <taxon>Streptophyta</taxon>
        <taxon>Embryophyta</taxon>
        <taxon>Tracheophyta</taxon>
        <taxon>Spermatophyta</taxon>
        <taxon>Magnoliopsida</taxon>
        <taxon>eudicotyledons</taxon>
        <taxon>Gunneridae</taxon>
        <taxon>Pentapetalae</taxon>
        <taxon>rosids</taxon>
        <taxon>fabids</taxon>
        <taxon>Fabales</taxon>
        <taxon>Fabaceae</taxon>
        <taxon>Papilionoideae</taxon>
        <taxon>50 kb inversion clade</taxon>
        <taxon>NPAAA clade</taxon>
        <taxon>Hologalegina</taxon>
        <taxon>IRL clade</taxon>
        <taxon>Trifolieae</taxon>
        <taxon>Trifolium</taxon>
    </lineage>
</organism>
<dbReference type="InterPro" id="IPR021109">
    <property type="entry name" value="Peptidase_aspartic_dom_sf"/>
</dbReference>
<evidence type="ECO:0000313" key="1">
    <source>
        <dbReference type="EMBL" id="MCI30827.1"/>
    </source>
</evidence>
<proteinExistence type="predicted"/>
<comment type="caution">
    <text evidence="1">The sequence shown here is derived from an EMBL/GenBank/DDBJ whole genome shotgun (WGS) entry which is preliminary data.</text>
</comment>
<dbReference type="AlphaFoldDB" id="A0A392R3L9"/>
<accession>A0A392R3L9</accession>
<name>A0A392R3L9_9FABA</name>
<feature type="non-terminal residue" evidence="1">
    <location>
        <position position="122"/>
    </location>
</feature>
<evidence type="ECO:0000313" key="2">
    <source>
        <dbReference type="Proteomes" id="UP000265520"/>
    </source>
</evidence>
<sequence length="122" mass="13473">CVMRLGLQSSPLIPPMTIAVATGDRVTSKRVCQNCPVLVGSKTYFVDLICLPLKDLDVVLGMDWLSANTVYIGCAEKNLYVPTETTTEGRALTALLQNTHQIVQYLFAENKCFSIMFTLNPE</sequence>
<dbReference type="Pfam" id="PF08284">
    <property type="entry name" value="RVP_2"/>
    <property type="match status" value="1"/>
</dbReference>
<feature type="non-terminal residue" evidence="1">
    <location>
        <position position="1"/>
    </location>
</feature>
<dbReference type="Proteomes" id="UP000265520">
    <property type="component" value="Unassembled WGS sequence"/>
</dbReference>
<evidence type="ECO:0008006" key="3">
    <source>
        <dbReference type="Google" id="ProtNLM"/>
    </source>
</evidence>
<keyword evidence="2" id="KW-1185">Reference proteome</keyword>
<dbReference type="EMBL" id="LXQA010182467">
    <property type="protein sequence ID" value="MCI30827.1"/>
    <property type="molecule type" value="Genomic_DNA"/>
</dbReference>
<dbReference type="CDD" id="cd00303">
    <property type="entry name" value="retropepsin_like"/>
    <property type="match status" value="1"/>
</dbReference>
<reference evidence="1 2" key="1">
    <citation type="journal article" date="2018" name="Front. Plant Sci.">
        <title>Red Clover (Trifolium pratense) and Zigzag Clover (T. medium) - A Picture of Genomic Similarities and Differences.</title>
        <authorList>
            <person name="Dluhosova J."/>
            <person name="Istvanek J."/>
            <person name="Nedelnik J."/>
            <person name="Repkova J."/>
        </authorList>
    </citation>
    <scope>NUCLEOTIDE SEQUENCE [LARGE SCALE GENOMIC DNA]</scope>
    <source>
        <strain evidence="2">cv. 10/8</strain>
        <tissue evidence="1">Leaf</tissue>
    </source>
</reference>